<dbReference type="PANTHER" id="PTHR47103:SF8">
    <property type="entry name" value="DNA-BINDING PROTEIN"/>
    <property type="match status" value="1"/>
</dbReference>
<feature type="compositionally biased region" description="Basic residues" evidence="7">
    <location>
        <begin position="146"/>
        <end position="167"/>
    </location>
</feature>
<evidence type="ECO:0000256" key="4">
    <source>
        <dbReference type="ARBA" id="ARBA00022771"/>
    </source>
</evidence>
<proteinExistence type="predicted"/>
<reference evidence="9 10" key="1">
    <citation type="submission" date="2015-12" db="EMBL/GenBank/DDBJ databases">
        <title>Draft genome sequence of Moniliophthora roreri, the causal agent of frosty pod rot of cacao.</title>
        <authorList>
            <person name="Aime M.C."/>
            <person name="Diaz-Valderrama J.R."/>
            <person name="Kijpornyongpan T."/>
            <person name="Phillips-Mora W."/>
        </authorList>
    </citation>
    <scope>NUCLEOTIDE SEQUENCE [LARGE SCALE GENOMIC DNA]</scope>
    <source>
        <strain evidence="9 10">MCA 2952</strain>
    </source>
</reference>
<evidence type="ECO:0000313" key="9">
    <source>
        <dbReference type="EMBL" id="KTB28575.1"/>
    </source>
</evidence>
<evidence type="ECO:0000256" key="2">
    <source>
        <dbReference type="ARBA" id="ARBA00022723"/>
    </source>
</evidence>
<keyword evidence="3" id="KW-0677">Repeat</keyword>
<comment type="caution">
    <text evidence="9">The sequence shown here is derived from an EMBL/GenBank/DDBJ whole genome shotgun (WGS) entry which is preliminary data.</text>
</comment>
<dbReference type="Gene3D" id="4.10.60.10">
    <property type="entry name" value="Zinc finger, CCHC-type"/>
    <property type="match status" value="1"/>
</dbReference>
<name>A0A0W0EX13_MONRR</name>
<dbReference type="Pfam" id="PF00098">
    <property type="entry name" value="zf-CCHC"/>
    <property type="match status" value="2"/>
</dbReference>
<evidence type="ECO:0000256" key="6">
    <source>
        <dbReference type="PROSITE-ProRule" id="PRU00047"/>
    </source>
</evidence>
<evidence type="ECO:0000259" key="8">
    <source>
        <dbReference type="PROSITE" id="PS50158"/>
    </source>
</evidence>
<dbReference type="Proteomes" id="UP000054988">
    <property type="component" value="Unassembled WGS sequence"/>
</dbReference>
<keyword evidence="5" id="KW-0862">Zinc</keyword>
<keyword evidence="1" id="KW-0507">mRNA processing</keyword>
<dbReference type="InterPro" id="IPR001878">
    <property type="entry name" value="Znf_CCHC"/>
</dbReference>
<dbReference type="SMART" id="SM00343">
    <property type="entry name" value="ZnF_C2HC"/>
    <property type="match status" value="2"/>
</dbReference>
<accession>A0A0W0EX13</accession>
<dbReference type="PROSITE" id="PS50158">
    <property type="entry name" value="ZF_CCHC"/>
    <property type="match status" value="1"/>
</dbReference>
<gene>
    <name evidence="9" type="ORF">WG66_18778</name>
</gene>
<dbReference type="GO" id="GO:0006397">
    <property type="term" value="P:mRNA processing"/>
    <property type="evidence" value="ECO:0007669"/>
    <property type="project" value="UniProtKB-KW"/>
</dbReference>
<dbReference type="GO" id="GO:0008270">
    <property type="term" value="F:zinc ion binding"/>
    <property type="evidence" value="ECO:0007669"/>
    <property type="project" value="UniProtKB-KW"/>
</dbReference>
<sequence>MQALRLEAELVVLVTSAIRKGTGQTRVQMQQVKRLVEVEILGAPQARRIMQDPQVEVERVVLVTRLASSQTLSKLVFINPQIQCNQEGHWANACPNAETTNQTRSFGGSAANLPGKSASSKSICHKCNQSGHFSSKCPNVSDSKPTKGRGSGRGRGSRGGGRGKGRGKTTAQTKSGFSIPAGFDY</sequence>
<keyword evidence="2" id="KW-0479">Metal-binding</keyword>
<dbReference type="PANTHER" id="PTHR47103">
    <property type="entry name" value="DNA-BINDING PROTEIN"/>
    <property type="match status" value="1"/>
</dbReference>
<keyword evidence="9" id="KW-0413">Isomerase</keyword>
<dbReference type="EMBL" id="LATX01002469">
    <property type="protein sequence ID" value="KTB28575.1"/>
    <property type="molecule type" value="Genomic_DNA"/>
</dbReference>
<dbReference type="GO" id="GO:0016853">
    <property type="term" value="F:isomerase activity"/>
    <property type="evidence" value="ECO:0007669"/>
    <property type="project" value="UniProtKB-KW"/>
</dbReference>
<dbReference type="AlphaFoldDB" id="A0A0W0EX13"/>
<evidence type="ECO:0000256" key="3">
    <source>
        <dbReference type="ARBA" id="ARBA00022737"/>
    </source>
</evidence>
<keyword evidence="4 6" id="KW-0863">Zinc-finger</keyword>
<dbReference type="SUPFAM" id="SSF57756">
    <property type="entry name" value="Retrovirus zinc finger-like domains"/>
    <property type="match status" value="1"/>
</dbReference>
<organism evidence="9 10">
    <name type="scientific">Moniliophthora roreri</name>
    <name type="common">Frosty pod rot fungus</name>
    <name type="synonym">Monilia roreri</name>
    <dbReference type="NCBI Taxonomy" id="221103"/>
    <lineage>
        <taxon>Eukaryota</taxon>
        <taxon>Fungi</taxon>
        <taxon>Dikarya</taxon>
        <taxon>Basidiomycota</taxon>
        <taxon>Agaricomycotina</taxon>
        <taxon>Agaricomycetes</taxon>
        <taxon>Agaricomycetidae</taxon>
        <taxon>Agaricales</taxon>
        <taxon>Marasmiineae</taxon>
        <taxon>Marasmiaceae</taxon>
        <taxon>Moniliophthora</taxon>
    </lineage>
</organism>
<feature type="region of interest" description="Disordered" evidence="7">
    <location>
        <begin position="131"/>
        <end position="185"/>
    </location>
</feature>
<feature type="compositionally biased region" description="Polar residues" evidence="7">
    <location>
        <begin position="131"/>
        <end position="143"/>
    </location>
</feature>
<dbReference type="eggNOG" id="KOG4400">
    <property type="taxonomic scope" value="Eukaryota"/>
</dbReference>
<feature type="domain" description="CCHC-type" evidence="8">
    <location>
        <begin position="124"/>
        <end position="139"/>
    </location>
</feature>
<evidence type="ECO:0000256" key="7">
    <source>
        <dbReference type="SAM" id="MobiDB-lite"/>
    </source>
</evidence>
<dbReference type="GO" id="GO:0003676">
    <property type="term" value="F:nucleic acid binding"/>
    <property type="evidence" value="ECO:0007669"/>
    <property type="project" value="InterPro"/>
</dbReference>
<evidence type="ECO:0000256" key="5">
    <source>
        <dbReference type="ARBA" id="ARBA00022833"/>
    </source>
</evidence>
<dbReference type="InterPro" id="IPR036875">
    <property type="entry name" value="Znf_CCHC_sf"/>
</dbReference>
<evidence type="ECO:0000256" key="1">
    <source>
        <dbReference type="ARBA" id="ARBA00022664"/>
    </source>
</evidence>
<protein>
    <submittedName>
        <fullName evidence="9">Putative prokaryotic type I DNA topoisomerase</fullName>
    </submittedName>
</protein>
<evidence type="ECO:0000313" key="10">
    <source>
        <dbReference type="Proteomes" id="UP000054988"/>
    </source>
</evidence>